<dbReference type="FunFam" id="3.20.110.10:FF:000002">
    <property type="entry name" value="alpha-mannosidase 2C1 isoform X1"/>
    <property type="match status" value="1"/>
</dbReference>
<dbReference type="GO" id="GO:0030246">
    <property type="term" value="F:carbohydrate binding"/>
    <property type="evidence" value="ECO:0007669"/>
    <property type="project" value="InterPro"/>
</dbReference>
<dbReference type="GO" id="GO:0009313">
    <property type="term" value="P:oligosaccharide catabolic process"/>
    <property type="evidence" value="ECO:0007669"/>
    <property type="project" value="TreeGrafter"/>
</dbReference>
<dbReference type="InterPro" id="IPR011330">
    <property type="entry name" value="Glyco_hydro/deAcase_b/a-brl"/>
</dbReference>
<dbReference type="InterPro" id="IPR054723">
    <property type="entry name" value="Ams1-like_N"/>
</dbReference>
<dbReference type="Pfam" id="PF01074">
    <property type="entry name" value="Glyco_hydro_38N"/>
    <property type="match status" value="1"/>
</dbReference>
<feature type="domain" description="Glycoside hydrolase family 38 central" evidence="5">
    <location>
        <begin position="526"/>
        <end position="604"/>
    </location>
</feature>
<dbReference type="SUPFAM" id="SSF88713">
    <property type="entry name" value="Glycoside hydrolase/deacetylase"/>
    <property type="match status" value="1"/>
</dbReference>
<evidence type="ECO:0000259" key="5">
    <source>
        <dbReference type="SMART" id="SM00872"/>
    </source>
</evidence>
<keyword evidence="2" id="KW-0479">Metal-binding</keyword>
<dbReference type="InterPro" id="IPR011682">
    <property type="entry name" value="Glyco_hydro_38_C"/>
</dbReference>
<dbReference type="Pfam" id="PF09261">
    <property type="entry name" value="Alpha-mann_mid"/>
    <property type="match status" value="1"/>
</dbReference>
<dbReference type="PANTHER" id="PTHR46017:SF1">
    <property type="entry name" value="ALPHA-MANNOSIDASE 2C1"/>
    <property type="match status" value="1"/>
</dbReference>
<evidence type="ECO:0000313" key="7">
    <source>
        <dbReference type="Proteomes" id="UP000007947"/>
    </source>
</evidence>
<dbReference type="PANTHER" id="PTHR46017">
    <property type="entry name" value="ALPHA-MANNOSIDASE 2C1"/>
    <property type="match status" value="1"/>
</dbReference>
<dbReference type="OrthoDB" id="9772207at2"/>
<gene>
    <name evidence="6" type="ordered locus">MLP_11580</name>
</gene>
<dbReference type="InterPro" id="IPR027291">
    <property type="entry name" value="Glyco_hydro_38_N_sf"/>
</dbReference>
<dbReference type="eggNOG" id="COG0383">
    <property type="taxonomic scope" value="Bacteria"/>
</dbReference>
<evidence type="ECO:0000256" key="3">
    <source>
        <dbReference type="ARBA" id="ARBA00022801"/>
    </source>
</evidence>
<dbReference type="Proteomes" id="UP000007947">
    <property type="component" value="Chromosome"/>
</dbReference>
<accession>F5XNQ8</accession>
<dbReference type="STRING" id="1032480.MLP_11580"/>
<dbReference type="Gene3D" id="1.20.1270.50">
    <property type="entry name" value="Glycoside hydrolase family 38, central domain"/>
    <property type="match status" value="1"/>
</dbReference>
<dbReference type="Pfam" id="PF07748">
    <property type="entry name" value="Glyco_hydro_38C"/>
    <property type="match status" value="1"/>
</dbReference>
<keyword evidence="4 6" id="KW-0326">Glycosidase</keyword>
<organism evidence="6 7">
    <name type="scientific">Microlunatus phosphovorus (strain ATCC 700054 / DSM 10555 / JCM 9379 / NBRC 101784 / NCIMB 13414 / VKM Ac-1990 / NM-1)</name>
    <dbReference type="NCBI Taxonomy" id="1032480"/>
    <lineage>
        <taxon>Bacteria</taxon>
        <taxon>Bacillati</taxon>
        <taxon>Actinomycetota</taxon>
        <taxon>Actinomycetes</taxon>
        <taxon>Propionibacteriales</taxon>
        <taxon>Propionibacteriaceae</taxon>
        <taxon>Microlunatus</taxon>
    </lineage>
</organism>
<dbReference type="Pfam" id="PF22907">
    <property type="entry name" value="Ams1-like_1st"/>
    <property type="match status" value="1"/>
</dbReference>
<keyword evidence="7" id="KW-1185">Reference proteome</keyword>
<name>F5XNQ8_MICPN</name>
<dbReference type="InterPro" id="IPR011013">
    <property type="entry name" value="Gal_mutarotase_sf_dom"/>
</dbReference>
<dbReference type="InterPro" id="IPR028995">
    <property type="entry name" value="Glyco_hydro_57/38_cen_sf"/>
</dbReference>
<dbReference type="Pfam" id="PF17677">
    <property type="entry name" value="Glyco_hydro38C2"/>
    <property type="match status" value="1"/>
</dbReference>
<dbReference type="RefSeq" id="WP_013862055.1">
    <property type="nucleotide sequence ID" value="NC_015635.1"/>
</dbReference>
<comment type="similarity">
    <text evidence="1">Belongs to the glycosyl hydrolase 38 family.</text>
</comment>
<dbReference type="AlphaFoldDB" id="F5XNQ8"/>
<dbReference type="SUPFAM" id="SSF74650">
    <property type="entry name" value="Galactose mutarotase-like"/>
    <property type="match status" value="1"/>
</dbReference>
<dbReference type="GO" id="GO:0006013">
    <property type="term" value="P:mannose metabolic process"/>
    <property type="evidence" value="ECO:0007669"/>
    <property type="project" value="InterPro"/>
</dbReference>
<dbReference type="InterPro" id="IPR041147">
    <property type="entry name" value="GH38_C"/>
</dbReference>
<dbReference type="FunFam" id="1.20.1270.50:FF:000004">
    <property type="entry name" value="alpha-mannosidase 2C1 isoform X1"/>
    <property type="match status" value="1"/>
</dbReference>
<sequence>MHDHGDLLTQRLDRFVRDHLTPALYRERRPLTLLGWSVPDEPVPFEEAAAATYQPVEIGSRWGRPWSTLWLRAQGTVPAEWRDVPGTRIEIDIDLGFTGGPGFNAEGLAWRTDGTIIKAISPDNRWLPVDLSASPADGDKIDFYLEAAANPDVGATMSRGAFQPTLLGDKATAGDDPQYELRAVDVTLLDVGVYELLRDIWSLRGLMGQLSATDARRYEILHALSRMVDVVDPTDVAGTTDAGREQLAEVLAAPAAASAHRMVAVGHAHIDSAWLWPLRETVRKVARTWSNVADLADRHSDFVFACSSAQQYQWMKQHYPALFERIKGLVARGQFAPVGGMWVESDTNMPGGEAMARQFVAGKQFFLDEFGVETEEVWLPDSFGYSAALPQIVAASASRWFLTQKISWNQVNRMPHHTFWWEGIDGTRVFTHFPPADTYNSIVSGEELARASRQYAEKGAANLSLLPYGHGDGGGGPTREMIAAAHRTADLDGSPRVELSTPRDFFSRAEAEYGNAPVWRGEMYLELHRGTLTSQLKTKQGNRRNEHLLREAELYAATAAVRTGYDYPYQRLAELWELLLLHQFHDILPGSSIAWVHHDAERNHAAITAGATAIIEEALAALVGPGEGQILVNAAPHGRDGVPALGAVARTDLPTVAPATVSTIDGDTGSRIVLDNSIVRAVIDAHGQLVSLVEHATGREALGPEQPSNVLRLHRDEPANWDAWDIDEYYRRTVLELDEVDSLTVSETDGAATVTTVRRTPAGSVIEQRIVLAPGAEAVRIEHDIDWHEQQKLLKLVFGFDVHANEVAAETQFGHLFRPTHTNTSWEEAKFETCAHRFVWVGEPGFGVAVTNDSTYGFGAHRHTRADRGTTTTVSLSLIRAPLYPDPDADQGEHTLTVSVRPGAAIGDGVEEGYRTNLPLRSVQGGQGFTPLVTVDNPAVVVESVKLANDRSGDVVVRLYESLGARASARVQLGDGASAVVATDLLERTGTYGVRDCGTLVDGVADLRLRPFQLVTLRFTR</sequence>
<dbReference type="CDD" id="cd10789">
    <property type="entry name" value="GH38N_AMII_ER_cytosolic"/>
    <property type="match status" value="1"/>
</dbReference>
<evidence type="ECO:0000256" key="4">
    <source>
        <dbReference type="ARBA" id="ARBA00023295"/>
    </source>
</evidence>
<evidence type="ECO:0000256" key="1">
    <source>
        <dbReference type="ARBA" id="ARBA00009792"/>
    </source>
</evidence>
<dbReference type="InterPro" id="IPR015341">
    <property type="entry name" value="Glyco_hydro_38_cen"/>
</dbReference>
<dbReference type="SMART" id="SM00872">
    <property type="entry name" value="Alpha-mann_mid"/>
    <property type="match status" value="1"/>
</dbReference>
<proteinExistence type="inferred from homology"/>
<dbReference type="InterPro" id="IPR000602">
    <property type="entry name" value="Glyco_hydro_38_N"/>
</dbReference>
<evidence type="ECO:0000313" key="6">
    <source>
        <dbReference type="EMBL" id="BAK34172.1"/>
    </source>
</evidence>
<dbReference type="EC" id="3.2.1.24" evidence="6"/>
<dbReference type="GO" id="GO:0004559">
    <property type="term" value="F:alpha-mannosidase activity"/>
    <property type="evidence" value="ECO:0007669"/>
    <property type="project" value="UniProtKB-EC"/>
</dbReference>
<evidence type="ECO:0000256" key="2">
    <source>
        <dbReference type="ARBA" id="ARBA00022723"/>
    </source>
</evidence>
<dbReference type="HOGENOM" id="CLU_003442_0_1_11"/>
<dbReference type="KEGG" id="mph:MLP_11580"/>
<keyword evidence="3 6" id="KW-0378">Hydrolase</keyword>
<dbReference type="Gene3D" id="3.20.110.10">
    <property type="entry name" value="Glycoside hydrolase 38, N terminal domain"/>
    <property type="match status" value="1"/>
</dbReference>
<dbReference type="Gene3D" id="2.70.98.30">
    <property type="entry name" value="Golgi alpha-mannosidase II, domain 4"/>
    <property type="match status" value="1"/>
</dbReference>
<dbReference type="InterPro" id="IPR037094">
    <property type="entry name" value="Glyco_hydro_38_cen_sf"/>
</dbReference>
<protein>
    <submittedName>
        <fullName evidence="6">Alpha-mannosidase</fullName>
        <ecNumber evidence="6">3.2.1.24</ecNumber>
    </submittedName>
</protein>
<dbReference type="GO" id="GO:0046872">
    <property type="term" value="F:metal ion binding"/>
    <property type="evidence" value="ECO:0007669"/>
    <property type="project" value="UniProtKB-KW"/>
</dbReference>
<reference evidence="6 7" key="1">
    <citation type="submission" date="2011-05" db="EMBL/GenBank/DDBJ databases">
        <title>Whole genome sequence of Microlunatus phosphovorus NM-1.</title>
        <authorList>
            <person name="Hosoyama A."/>
            <person name="Sasaki K."/>
            <person name="Harada T."/>
            <person name="Igarashi R."/>
            <person name="Kawakoshi A."/>
            <person name="Sasagawa M."/>
            <person name="Fukada J."/>
            <person name="Nakamura S."/>
            <person name="Katano Y."/>
            <person name="Hanada S."/>
            <person name="Kamagata Y."/>
            <person name="Nakamura N."/>
            <person name="Yamazaki S."/>
            <person name="Fujita N."/>
        </authorList>
    </citation>
    <scope>NUCLEOTIDE SEQUENCE [LARGE SCALE GENOMIC DNA]</scope>
    <source>
        <strain evidence="7">ATCC 700054 / DSM 10555 / JCM 9379 / NBRC 101784 / NCIMB 13414 / VKM Ac-1990 / NM-1</strain>
    </source>
</reference>
<dbReference type="EMBL" id="AP012204">
    <property type="protein sequence ID" value="BAK34172.1"/>
    <property type="molecule type" value="Genomic_DNA"/>
</dbReference>
<dbReference type="SUPFAM" id="SSF88688">
    <property type="entry name" value="Families 57/38 glycoside transferase middle domain"/>
    <property type="match status" value="1"/>
</dbReference>